<dbReference type="AlphaFoldDB" id="A0A8F1MC42"/>
<protein>
    <submittedName>
        <fullName evidence="1">Uncharacterized protein</fullName>
    </submittedName>
</protein>
<reference evidence="1" key="1">
    <citation type="submission" date="2021-06" db="EMBL/GenBank/DDBJ databases">
        <title>An adapted protocol for Saccharibacteria cultivation: two new species join this phylum of Candidate Phyla Radiations.</title>
        <authorList>
            <person name="Ibrahim A."/>
            <person name="Maatouk M."/>
            <person name="Zgheib R."/>
            <person name="Haddad G."/>
            <person name="Bou Khalil J."/>
            <person name="Raoult D."/>
            <person name="Bittar F."/>
        </authorList>
    </citation>
    <scope>NUCLEOTIDE SEQUENCE</scope>
    <source>
        <strain evidence="1">IHU1</strain>
    </source>
</reference>
<dbReference type="KEGG" id="mnd:KOY48_02425"/>
<gene>
    <name evidence="1" type="ORF">KOY48_02425</name>
</gene>
<sequence length="105" mass="12089">MSELQTAYSRTEIKELYKEWYITNTMTQGGSNMREGVVDANGNITVDGRVVATNAITVQSKAGTRQPQPQRTYKTSNGYTYYQYTTSQSFVDRHKSYKMYARFDN</sequence>
<dbReference type="Proteomes" id="UP000679129">
    <property type="component" value="Chromosome"/>
</dbReference>
<evidence type="ECO:0000313" key="2">
    <source>
        <dbReference type="Proteomes" id="UP000679129"/>
    </source>
</evidence>
<organism evidence="1 2">
    <name type="scientific">Candidatus Minimicrobia naudis</name>
    <dbReference type="NCBI Taxonomy" id="2841263"/>
    <lineage>
        <taxon>Bacteria</taxon>
        <taxon>Candidatus Saccharimonadota</taxon>
        <taxon>Candidatus Saccharimonadota incertae sedis</taxon>
        <taxon>Candidatus Minimicrobia</taxon>
    </lineage>
</organism>
<evidence type="ECO:0000313" key="1">
    <source>
        <dbReference type="EMBL" id="QWQ32670.1"/>
    </source>
</evidence>
<keyword evidence="2" id="KW-1185">Reference proteome</keyword>
<accession>A0A8F1MC42</accession>
<proteinExistence type="predicted"/>
<dbReference type="EMBL" id="CP076460">
    <property type="protein sequence ID" value="QWQ32670.1"/>
    <property type="molecule type" value="Genomic_DNA"/>
</dbReference>
<name>A0A8F1MC42_9BACT</name>